<dbReference type="GO" id="GO:0005524">
    <property type="term" value="F:ATP binding"/>
    <property type="evidence" value="ECO:0007669"/>
    <property type="project" value="InterPro"/>
</dbReference>
<protein>
    <submittedName>
        <fullName evidence="3">Probable serine/threonine-protein kinase</fullName>
    </submittedName>
</protein>
<comment type="caution">
    <text evidence="3">The sequence shown here is derived from an EMBL/GenBank/DDBJ whole genome shotgun (WGS) entry which is preliminary data.</text>
</comment>
<dbReference type="Gene3D" id="1.10.510.10">
    <property type="entry name" value="Transferase(Phosphotransferase) domain 1"/>
    <property type="match status" value="1"/>
</dbReference>
<dbReference type="PANTHER" id="PTHR44329:SF214">
    <property type="entry name" value="PROTEIN KINASE DOMAIN-CONTAINING PROTEIN"/>
    <property type="match status" value="1"/>
</dbReference>
<proteinExistence type="predicted"/>
<dbReference type="OrthoDB" id="41771at2759"/>
<evidence type="ECO:0000313" key="4">
    <source>
        <dbReference type="Proteomes" id="UP001153069"/>
    </source>
</evidence>
<name>A0A9N8DHM8_9STRA</name>
<dbReference type="InterPro" id="IPR000719">
    <property type="entry name" value="Prot_kinase_dom"/>
</dbReference>
<dbReference type="InterPro" id="IPR011009">
    <property type="entry name" value="Kinase-like_dom_sf"/>
</dbReference>
<dbReference type="AlphaFoldDB" id="A0A9N8DHM8"/>
<evidence type="ECO:0000259" key="2">
    <source>
        <dbReference type="PROSITE" id="PS50011"/>
    </source>
</evidence>
<accession>A0A9N8DHM8</accession>
<dbReference type="PROSITE" id="PS50011">
    <property type="entry name" value="PROTEIN_KINASE_DOM"/>
    <property type="match status" value="1"/>
</dbReference>
<reference evidence="3" key="1">
    <citation type="submission" date="2020-06" db="EMBL/GenBank/DDBJ databases">
        <authorList>
            <consortium name="Plant Systems Biology data submission"/>
        </authorList>
    </citation>
    <scope>NUCLEOTIDE SEQUENCE</scope>
    <source>
        <strain evidence="3">D6</strain>
    </source>
</reference>
<dbReference type="SMART" id="SM00220">
    <property type="entry name" value="S_TKc"/>
    <property type="match status" value="1"/>
</dbReference>
<dbReference type="InterPro" id="IPR001245">
    <property type="entry name" value="Ser-Thr/Tyr_kinase_cat_dom"/>
</dbReference>
<feature type="domain" description="Protein kinase" evidence="2">
    <location>
        <begin position="210"/>
        <end position="496"/>
    </location>
</feature>
<dbReference type="InterPro" id="IPR051681">
    <property type="entry name" value="Ser/Thr_Kinases-Pseudokinases"/>
</dbReference>
<keyword evidence="4" id="KW-1185">Reference proteome</keyword>
<evidence type="ECO:0000313" key="3">
    <source>
        <dbReference type="EMBL" id="CAB9503163.1"/>
    </source>
</evidence>
<dbReference type="SUPFAM" id="SSF56112">
    <property type="entry name" value="Protein kinase-like (PK-like)"/>
    <property type="match status" value="1"/>
</dbReference>
<dbReference type="Proteomes" id="UP001153069">
    <property type="component" value="Unassembled WGS sequence"/>
</dbReference>
<dbReference type="PROSITE" id="PS51257">
    <property type="entry name" value="PROKAR_LIPOPROTEIN"/>
    <property type="match status" value="1"/>
</dbReference>
<feature type="region of interest" description="Disordered" evidence="1">
    <location>
        <begin position="1"/>
        <end position="23"/>
    </location>
</feature>
<organism evidence="3 4">
    <name type="scientific">Seminavis robusta</name>
    <dbReference type="NCBI Taxonomy" id="568900"/>
    <lineage>
        <taxon>Eukaryota</taxon>
        <taxon>Sar</taxon>
        <taxon>Stramenopiles</taxon>
        <taxon>Ochrophyta</taxon>
        <taxon>Bacillariophyta</taxon>
        <taxon>Bacillariophyceae</taxon>
        <taxon>Bacillariophycidae</taxon>
        <taxon>Naviculales</taxon>
        <taxon>Naviculaceae</taxon>
        <taxon>Seminavis</taxon>
    </lineage>
</organism>
<dbReference type="PANTHER" id="PTHR44329">
    <property type="entry name" value="SERINE/THREONINE-PROTEIN KINASE TNNI3K-RELATED"/>
    <property type="match status" value="1"/>
</dbReference>
<dbReference type="EMBL" id="CAICTM010000156">
    <property type="protein sequence ID" value="CAB9503163.1"/>
    <property type="molecule type" value="Genomic_DNA"/>
</dbReference>
<gene>
    <name evidence="3" type="ORF">SEMRO_157_G071310.1</name>
</gene>
<evidence type="ECO:0000256" key="1">
    <source>
        <dbReference type="SAM" id="MobiDB-lite"/>
    </source>
</evidence>
<sequence length="524" mass="59649">MRETAAGSPMRKAPSAAGNTSSSSCIIQHPCGWTAARSALLVLVLCIAWTLCIGSSLLNHHYWQDQNDGKDVLDVASTRSTVRITNIASSISVPSSIMASKPRILSISYGATQTSVANVSAVYVTTNITLEDIQAYTRQRKKIKPRERIEDAMMAWRIRQNDHGLTKEERYEGKPWKDVPGQEYCHPMHAWQAQLYFPTCNQLHESIVLPHNTKFLAVGGYRLVWKVQDVHVHPGNSRTTIKGRRLSLALKTLKYEREYYVRQFERHGMDALVSGRLTASPRILDIYAYCGTSALYEFAPRGDLEHYLRKRAKTTPPQKVQLAHQLASALADVHHWEVGGEPWMAHTDIATRQFVRVDDDKNSNIPTFRLTDFNRGRHLLRNNQTRSTCGFLFRNSDPEITRSPEEMQLIVPQTEKIDVYSLGNVLYHVLTGHDIVMNGTEASMRRQILKGWRPPIEAEWRESTDTLIQALITAIRMCWTQRPKQRATARQVQDFLWKALQQESNQHNVLSNAIIRKPITMDSG</sequence>
<dbReference type="Pfam" id="PF07714">
    <property type="entry name" value="PK_Tyr_Ser-Thr"/>
    <property type="match status" value="1"/>
</dbReference>
<keyword evidence="3" id="KW-0418">Kinase</keyword>
<dbReference type="GO" id="GO:0004674">
    <property type="term" value="F:protein serine/threonine kinase activity"/>
    <property type="evidence" value="ECO:0007669"/>
    <property type="project" value="TreeGrafter"/>
</dbReference>
<keyword evidence="3" id="KW-0808">Transferase</keyword>